<proteinExistence type="predicted"/>
<gene>
    <name evidence="1" type="ORF">DEM27_23825</name>
</gene>
<evidence type="ECO:0000313" key="2">
    <source>
        <dbReference type="Proteomes" id="UP000245252"/>
    </source>
</evidence>
<dbReference type="AlphaFoldDB" id="A0A2U2DKY1"/>
<sequence>MTALLKRARALEDKFAYDQEFMFKAQARRNALIGLWAAATMRRDDAQAYARELTTADIADPDGVFARLRRDFDAAGVEVLDVDLRCRMTSLLKDVARDMYEGR</sequence>
<dbReference type="Gene3D" id="1.10.790.20">
    <property type="entry name" value="Domain of unknown function DUF1476"/>
    <property type="match status" value="1"/>
</dbReference>
<protein>
    <submittedName>
        <fullName evidence="1">DUF1476 domain-containing protein</fullName>
    </submittedName>
</protein>
<evidence type="ECO:0000313" key="1">
    <source>
        <dbReference type="EMBL" id="PWE53943.1"/>
    </source>
</evidence>
<dbReference type="EMBL" id="QFBC01000013">
    <property type="protein sequence ID" value="PWE53943.1"/>
    <property type="molecule type" value="Genomic_DNA"/>
</dbReference>
<dbReference type="PIRSF" id="PIRSF031780">
    <property type="entry name" value="UCP031780"/>
    <property type="match status" value="1"/>
</dbReference>
<keyword evidence="2" id="KW-1185">Reference proteome</keyword>
<dbReference type="OrthoDB" id="9810387at2"/>
<dbReference type="InterPro" id="IPR038293">
    <property type="entry name" value="ATPase_inh_sub_z_sf"/>
</dbReference>
<dbReference type="Proteomes" id="UP000245252">
    <property type="component" value="Unassembled WGS sequence"/>
</dbReference>
<reference evidence="1 2" key="1">
    <citation type="submission" date="2018-05" db="EMBL/GenBank/DDBJ databases">
        <title>The draft genome of strain NS-104.</title>
        <authorList>
            <person name="Hang P."/>
            <person name="Jiang J."/>
        </authorList>
    </citation>
    <scope>NUCLEOTIDE SEQUENCE [LARGE SCALE GENOMIC DNA]</scope>
    <source>
        <strain evidence="1 2">NS-104</strain>
    </source>
</reference>
<name>A0A2U2DKY1_9HYPH</name>
<dbReference type="InterPro" id="IPR009945">
    <property type="entry name" value="ATPase_inh_sub_z"/>
</dbReference>
<dbReference type="Pfam" id="PF07345">
    <property type="entry name" value="ATPaseInh_sub_z"/>
    <property type="match status" value="1"/>
</dbReference>
<dbReference type="RefSeq" id="WP_109460739.1">
    <property type="nucleotide sequence ID" value="NZ_QFBC01000013.1"/>
</dbReference>
<accession>A0A2U2DKY1</accession>
<organism evidence="1 2">
    <name type="scientific">Metarhizobium album</name>
    <dbReference type="NCBI Taxonomy" id="2182425"/>
    <lineage>
        <taxon>Bacteria</taxon>
        <taxon>Pseudomonadati</taxon>
        <taxon>Pseudomonadota</taxon>
        <taxon>Alphaproteobacteria</taxon>
        <taxon>Hyphomicrobiales</taxon>
        <taxon>Rhizobiaceae</taxon>
        <taxon>Metarhizobium</taxon>
    </lineage>
</organism>
<comment type="caution">
    <text evidence="1">The sequence shown here is derived from an EMBL/GenBank/DDBJ whole genome shotgun (WGS) entry which is preliminary data.</text>
</comment>